<feature type="region of interest" description="Disordered" evidence="1">
    <location>
        <begin position="70"/>
        <end position="108"/>
    </location>
</feature>
<dbReference type="OrthoDB" id="1918565at2759"/>
<dbReference type="InParanoid" id="A0A2G5CY65"/>
<dbReference type="InterPro" id="IPR025886">
    <property type="entry name" value="PP2-like"/>
</dbReference>
<dbReference type="EMBL" id="KZ305051">
    <property type="protein sequence ID" value="PIA36203.1"/>
    <property type="molecule type" value="Genomic_DNA"/>
</dbReference>
<dbReference type="AlphaFoldDB" id="A0A2G5CY65"/>
<proteinExistence type="predicted"/>
<protein>
    <recommendedName>
        <fullName evidence="4">F-box domain-containing protein</fullName>
    </recommendedName>
</protein>
<evidence type="ECO:0000313" key="3">
    <source>
        <dbReference type="Proteomes" id="UP000230069"/>
    </source>
</evidence>
<gene>
    <name evidence="2" type="ORF">AQUCO_03400250v1</name>
</gene>
<evidence type="ECO:0008006" key="4">
    <source>
        <dbReference type="Google" id="ProtNLM"/>
    </source>
</evidence>
<name>A0A2G5CY65_AQUCA</name>
<dbReference type="PANTHER" id="PTHR32278">
    <property type="entry name" value="F-BOX DOMAIN-CONTAINING PROTEIN"/>
    <property type="match status" value="1"/>
</dbReference>
<dbReference type="Proteomes" id="UP000230069">
    <property type="component" value="Unassembled WGS sequence"/>
</dbReference>
<feature type="compositionally biased region" description="Polar residues" evidence="1">
    <location>
        <begin position="79"/>
        <end position="95"/>
    </location>
</feature>
<dbReference type="PANTHER" id="PTHR32278:SF111">
    <property type="entry name" value="F-BOX PROTEIN PP2-B12-RELATED"/>
    <property type="match status" value="1"/>
</dbReference>
<organism evidence="2 3">
    <name type="scientific">Aquilegia coerulea</name>
    <name type="common">Rocky mountain columbine</name>
    <dbReference type="NCBI Taxonomy" id="218851"/>
    <lineage>
        <taxon>Eukaryota</taxon>
        <taxon>Viridiplantae</taxon>
        <taxon>Streptophyta</taxon>
        <taxon>Embryophyta</taxon>
        <taxon>Tracheophyta</taxon>
        <taxon>Spermatophyta</taxon>
        <taxon>Magnoliopsida</taxon>
        <taxon>Ranunculales</taxon>
        <taxon>Ranunculaceae</taxon>
        <taxon>Thalictroideae</taxon>
        <taxon>Aquilegia</taxon>
    </lineage>
</organism>
<evidence type="ECO:0000313" key="2">
    <source>
        <dbReference type="EMBL" id="PIA36203.1"/>
    </source>
</evidence>
<sequence>MIGARELKIVWDNNPVTGNGYLNLTLAYLVIKFYEGNEYHMNGLCEPPTDVSVEFIAGGTASGARTIYLDPSPRHNQRRPSVQLPSNSLSSVTHEGSSDPQHESQFPSHRKDGWMEIEMGEFYNEQGHDGEVQMTLKEIKGFLKAGLIVQGIELRPKGI</sequence>
<accession>A0A2G5CY65</accession>
<evidence type="ECO:0000256" key="1">
    <source>
        <dbReference type="SAM" id="MobiDB-lite"/>
    </source>
</evidence>
<dbReference type="STRING" id="218851.A0A2G5CY65"/>
<dbReference type="Pfam" id="PF14299">
    <property type="entry name" value="PP2"/>
    <property type="match status" value="1"/>
</dbReference>
<reference evidence="2 3" key="1">
    <citation type="submission" date="2017-09" db="EMBL/GenBank/DDBJ databases">
        <title>WGS assembly of Aquilegia coerulea Goldsmith.</title>
        <authorList>
            <person name="Hodges S."/>
            <person name="Kramer E."/>
            <person name="Nordborg M."/>
            <person name="Tomkins J."/>
            <person name="Borevitz J."/>
            <person name="Derieg N."/>
            <person name="Yan J."/>
            <person name="Mihaltcheva S."/>
            <person name="Hayes R.D."/>
            <person name="Rokhsar D."/>
        </authorList>
    </citation>
    <scope>NUCLEOTIDE SEQUENCE [LARGE SCALE GENOMIC DNA]</scope>
    <source>
        <strain evidence="3">cv. Goldsmith</strain>
    </source>
</reference>
<keyword evidence="3" id="KW-1185">Reference proteome</keyword>